<dbReference type="AlphaFoldDB" id="A0A8J8G9P9"/>
<sequence>MKKLQTPPIIAIKLQIPKIEDTIDLPNPCDPSFTPESG</sequence>
<organism evidence="1 2">
    <name type="scientific">Frigoriflavimonas asaccharolytica</name>
    <dbReference type="NCBI Taxonomy" id="2735899"/>
    <lineage>
        <taxon>Bacteria</taxon>
        <taxon>Pseudomonadati</taxon>
        <taxon>Bacteroidota</taxon>
        <taxon>Flavobacteriia</taxon>
        <taxon>Flavobacteriales</taxon>
        <taxon>Weeksellaceae</taxon>
        <taxon>Frigoriflavimonas</taxon>
    </lineage>
</organism>
<evidence type="ECO:0000313" key="2">
    <source>
        <dbReference type="Proteomes" id="UP000610746"/>
    </source>
</evidence>
<accession>A0A8J8G9P9</accession>
<dbReference type="Proteomes" id="UP000610746">
    <property type="component" value="Unassembled WGS sequence"/>
</dbReference>
<proteinExistence type="predicted"/>
<dbReference type="EMBL" id="JABSNO010000040">
    <property type="protein sequence ID" value="NRS94063.1"/>
    <property type="molecule type" value="Genomic_DNA"/>
</dbReference>
<name>A0A8J8G9P9_9FLAO</name>
<reference evidence="1" key="1">
    <citation type="submission" date="2020-05" db="EMBL/GenBank/DDBJ databases">
        <title>Genomic Encyclopedia of Type Strains, Phase IV (KMG-V): Genome sequencing to study the core and pangenomes of soil and plant-associated prokaryotes.</title>
        <authorList>
            <person name="Whitman W."/>
        </authorList>
    </citation>
    <scope>NUCLEOTIDE SEQUENCE</scope>
    <source>
        <strain evidence="1">16F</strain>
    </source>
</reference>
<comment type="caution">
    <text evidence="1">The sequence shown here is derived from an EMBL/GenBank/DDBJ whole genome shotgun (WGS) entry which is preliminary data.</text>
</comment>
<gene>
    <name evidence="1" type="ORF">HNQ03_003163</name>
</gene>
<keyword evidence="2" id="KW-1185">Reference proteome</keyword>
<evidence type="ECO:0000313" key="1">
    <source>
        <dbReference type="EMBL" id="NRS94063.1"/>
    </source>
</evidence>
<protein>
    <submittedName>
        <fullName evidence="1">Uncharacterized protein</fullName>
    </submittedName>
</protein>